<dbReference type="Pfam" id="PF14088">
    <property type="entry name" value="DUF4268"/>
    <property type="match status" value="1"/>
</dbReference>
<proteinExistence type="predicted"/>
<evidence type="ECO:0000313" key="2">
    <source>
        <dbReference type="EMBL" id="EKC75990.1"/>
    </source>
</evidence>
<evidence type="ECO:0000259" key="1">
    <source>
        <dbReference type="Pfam" id="PF14088"/>
    </source>
</evidence>
<organism evidence="2">
    <name type="scientific">human gut metagenome</name>
    <dbReference type="NCBI Taxonomy" id="408170"/>
    <lineage>
        <taxon>unclassified sequences</taxon>
        <taxon>metagenomes</taxon>
        <taxon>organismal metagenomes</taxon>
    </lineage>
</organism>
<dbReference type="InterPro" id="IPR025364">
    <property type="entry name" value="DUF4268"/>
</dbReference>
<comment type="caution">
    <text evidence="2">The sequence shown here is derived from an EMBL/GenBank/DDBJ whole genome shotgun (WGS) entry which is preliminary data.</text>
</comment>
<dbReference type="EMBL" id="AJWZ01000711">
    <property type="protein sequence ID" value="EKC75990.1"/>
    <property type="molecule type" value="Genomic_DNA"/>
</dbReference>
<reference evidence="2" key="1">
    <citation type="journal article" date="2013" name="Environ. Microbiol.">
        <title>Microbiota from the distal guts of lean and obese adolescents exhibit partial functional redundancy besides clear differences in community structure.</title>
        <authorList>
            <person name="Ferrer M."/>
            <person name="Ruiz A."/>
            <person name="Lanza F."/>
            <person name="Haange S.B."/>
            <person name="Oberbach A."/>
            <person name="Till H."/>
            <person name="Bargiela R."/>
            <person name="Campoy C."/>
            <person name="Segura M.T."/>
            <person name="Richter M."/>
            <person name="von Bergen M."/>
            <person name="Seifert J."/>
            <person name="Suarez A."/>
        </authorList>
    </citation>
    <scope>NUCLEOTIDE SEQUENCE</scope>
</reference>
<name>K1UCM4_9ZZZZ</name>
<gene>
    <name evidence="2" type="ORF">OBE_01079</name>
</gene>
<protein>
    <recommendedName>
        <fullName evidence="1">DUF4268 domain-containing protein</fullName>
    </recommendedName>
</protein>
<accession>K1UCM4</accession>
<sequence length="87" mass="10329">MFARAERSENKAAFDALYQHKSEIESKLGTELQWNRGDDIKSSKVFIQLDNVSIENEDDWPQMAKFHAEWSKKFYDLIVPYITVDWQ</sequence>
<dbReference type="AlphaFoldDB" id="K1UCM4"/>
<feature type="domain" description="DUF4268" evidence="1">
    <location>
        <begin position="4"/>
        <end position="81"/>
    </location>
</feature>